<reference evidence="1" key="1">
    <citation type="submission" date="2024-09" db="EMBL/GenBank/DDBJ databases">
        <title>Draft Genome Sequences of Neofusicoccum parvum.</title>
        <authorList>
            <person name="Ashida A."/>
            <person name="Camagna M."/>
            <person name="Tanaka A."/>
            <person name="Takemoto D."/>
        </authorList>
    </citation>
    <scope>NUCLEOTIDE SEQUENCE</scope>
    <source>
        <strain evidence="1">PPO83</strain>
    </source>
</reference>
<name>A0ACB5S758_9PEZI</name>
<accession>A0ACB5S758</accession>
<comment type="caution">
    <text evidence="1">The sequence shown here is derived from an EMBL/GenBank/DDBJ whole genome shotgun (WGS) entry which is preliminary data.</text>
</comment>
<evidence type="ECO:0000313" key="1">
    <source>
        <dbReference type="EMBL" id="GME28625.1"/>
    </source>
</evidence>
<evidence type="ECO:0000313" key="2">
    <source>
        <dbReference type="Proteomes" id="UP001165186"/>
    </source>
</evidence>
<gene>
    <name evidence="1" type="primary">g8063</name>
    <name evidence="1" type="ORF">NpPPO83_00008063</name>
</gene>
<keyword evidence="1" id="KW-0346">Stress response</keyword>
<dbReference type="EMBL" id="BSXG01000050">
    <property type="protein sequence ID" value="GME28625.1"/>
    <property type="molecule type" value="Genomic_DNA"/>
</dbReference>
<dbReference type="Proteomes" id="UP001165186">
    <property type="component" value="Unassembled WGS sequence"/>
</dbReference>
<organism evidence="1 2">
    <name type="scientific">Neofusicoccum parvum</name>
    <dbReference type="NCBI Taxonomy" id="310453"/>
    <lineage>
        <taxon>Eukaryota</taxon>
        <taxon>Fungi</taxon>
        <taxon>Dikarya</taxon>
        <taxon>Ascomycota</taxon>
        <taxon>Pezizomycotina</taxon>
        <taxon>Dothideomycetes</taxon>
        <taxon>Dothideomycetes incertae sedis</taxon>
        <taxon>Botryosphaeriales</taxon>
        <taxon>Botryosphaeriaceae</taxon>
        <taxon>Neofusicoccum</taxon>
    </lineage>
</organism>
<sequence>MSASLPGSRDLPASQYDLSTYWGRVRHAADISDPRTLLTGSTGLAHAKELVSAYKQGKIASMTPDLWKAKKVIDSTLHPDTGEPVFLPFRMSAYVLTNLVVTAGMLTPGLGTVGTLGWQITNQSLNVAINNANANKSTPLTTSQIATSYSMAVGASCGVALGLNAIVPRLKRVSPTTRTILSRLVPFAAVVSAGVVNVFLMRGEEIRRGIDVFPVLSEEEKEKAEKSGDESAQKSLGKSKTAAKLAVGETALSRVLNATPIMVVPPLVLVRLQRTEWLKQRPRMVTPVNLGLILTTSLVALPFALAIFPQRQAISAKSLEPEFWEKGGKDGMVEFNRGRRRFGALTVVIALFCLFASTASAASAVLGIDLGTSYLKGALVKPGIPLEIVLSKDSKRKEAAAVAFKTPRTPLPAAGPAFPERAYGGDALALSARFPGDVYPNLKPLLGQRTADGSVGATAQEYQKLHPALEVVGVEGRGTVGFKSPGFEAAAAPFSVEELLAMELQNLRENAETMAGKGARITDAVITVPPFYTAAEKRAVELAAELAGLKVLALVSDGVAVGLNYATSRTFPSVSEGGKPEHHMVFDMGSGSTTATVLRFQGRTVKDVGRFNKTVQEVQVLGTGWDKSLGGDALNELIIDDIIKQFAEKPEAKKIGVQVEDVRKHGRTMAKLWKDVEKVRQVLSANQQSGSSWEGLYQDVDFKYKITRTQFEELAAEHAARVEGPVKRALEAANLSFADLDSVILHGGAIRTPFVQKTLEGLAGDASKLRSNVNADEAAVFGAAFKGAGLSPSFRVKEIKDSDTANYAVNMRYQWNLKDRNQKLFTPTSRQGTIKEMPFKMLGDFEFSLSQQIDDETEQPILSVRTGNLTAVVTNLVDKEGCNREDINTKFSIKLDPVTGLPDIAKAEASCEVDDTEKKGGVVDGVKDFFGFGSKDGKQEPLSDGEAAGETTETVQPETSSSASASSSSASEDAKSTEAAEPKVPKKKIVTSGIRFSVSREGFEKVSKEEMKRMKDRLAAFDASDKARFAREAALNELEAYTYRSRDLLEDEGFVAVSTDAERTEIQTKLSEVSEWLYGDGSDAEEKTLKAKHTELKALINPIVTRRDETRKRPEFVKKVKDALDQTESMIKLVKETIDKAAEASSSAAASSASAASSSSATAAEASGDASADPLTDLEEESPSSSSAAEDAQPTEQPSFISPYTAEDLEELTKAYDEASKWLNEKLEEQDKLKETDDPVIKSKDLEKKAKDLNDVALELLQRKLRMPTQGKKSSGGKKSSSKKTKAKSKKDKKAEKEEKEKAAEEKTQEAETKESEEKKEEQTPEHGEL</sequence>
<protein>
    <submittedName>
        <fullName evidence="1">Heat shock protein Hsp70</fullName>
    </submittedName>
</protein>
<proteinExistence type="predicted"/>
<keyword evidence="2" id="KW-1185">Reference proteome</keyword>